<dbReference type="InterPro" id="IPR019887">
    <property type="entry name" value="Tscrpt_reg_AsnC/Lrp_C"/>
</dbReference>
<evidence type="ECO:0000256" key="3">
    <source>
        <dbReference type="ARBA" id="ARBA00023163"/>
    </source>
</evidence>
<dbReference type="Proteomes" id="UP000603708">
    <property type="component" value="Unassembled WGS sequence"/>
</dbReference>
<dbReference type="SMART" id="SM00344">
    <property type="entry name" value="HTH_ASNC"/>
    <property type="match status" value="2"/>
</dbReference>
<dbReference type="Pfam" id="PF01037">
    <property type="entry name" value="AsnC_trans_reg"/>
    <property type="match status" value="1"/>
</dbReference>
<evidence type="ECO:0000256" key="2">
    <source>
        <dbReference type="ARBA" id="ARBA00023125"/>
    </source>
</evidence>
<dbReference type="PANTHER" id="PTHR30154:SF34">
    <property type="entry name" value="TRANSCRIPTIONAL REGULATOR AZLB"/>
    <property type="match status" value="1"/>
</dbReference>
<sequence length="355" mass="37968">METDILGGPGGARRTAGGPPGAHQAAGPASRRAPSHACDTLDRKLLHALDLDARAPFSRIATVLGVSDQTVARRYRRLRATARLRVVAVRDPHLLGQPQWTLRLRCAPEAAEAIAEALARRSDTVWVALASGGTEVTLHVRPRSRGEEQDLLLGRLPRTPRIVEIRAQQVLHRFFGGPSGWTRKTGALSAAQAAALTPPPVVPPGPARITPDEEPLVAALERDGRGTLPELQRATGRTESWVKRRLAALLASGAIYLDVEYDTDALGYQCAFLLSLTTAPSALDGVGRALAGHPEIAYAVATTGPANLMAVAVTTDTASFYHYVSTRLGALEGVQHVETAPFMSRVKQLTYPVPR</sequence>
<evidence type="ECO:0000256" key="1">
    <source>
        <dbReference type="ARBA" id="ARBA00023015"/>
    </source>
</evidence>
<feature type="compositionally biased region" description="Low complexity" evidence="4">
    <location>
        <begin position="12"/>
        <end position="29"/>
    </location>
</feature>
<dbReference type="GO" id="GO:0043565">
    <property type="term" value="F:sequence-specific DNA binding"/>
    <property type="evidence" value="ECO:0007669"/>
    <property type="project" value="InterPro"/>
</dbReference>
<dbReference type="Gene3D" id="1.10.10.10">
    <property type="entry name" value="Winged helix-like DNA-binding domain superfamily/Winged helix DNA-binding domain"/>
    <property type="match status" value="1"/>
</dbReference>
<dbReference type="InterPro" id="IPR036388">
    <property type="entry name" value="WH-like_DNA-bd_sf"/>
</dbReference>
<evidence type="ECO:0000313" key="6">
    <source>
        <dbReference type="EMBL" id="GHH88610.1"/>
    </source>
</evidence>
<comment type="caution">
    <text evidence="6">The sequence shown here is derived from an EMBL/GenBank/DDBJ whole genome shotgun (WGS) entry which is preliminary data.</text>
</comment>
<gene>
    <name evidence="6" type="ORF">GCM10018793_68880</name>
</gene>
<dbReference type="InterPro" id="IPR000485">
    <property type="entry name" value="AsnC-type_HTH_dom"/>
</dbReference>
<dbReference type="InterPro" id="IPR011008">
    <property type="entry name" value="Dimeric_a/b-barrel"/>
</dbReference>
<feature type="region of interest" description="Disordered" evidence="4">
    <location>
        <begin position="1"/>
        <end position="35"/>
    </location>
</feature>
<feature type="domain" description="HTH asnC-type" evidence="5">
    <location>
        <begin position="39"/>
        <end position="98"/>
    </location>
</feature>
<evidence type="ECO:0000259" key="5">
    <source>
        <dbReference type="PROSITE" id="PS50956"/>
    </source>
</evidence>
<accession>A0A919GPJ9</accession>
<dbReference type="EMBL" id="BNCD01000039">
    <property type="protein sequence ID" value="GHH88610.1"/>
    <property type="molecule type" value="Genomic_DNA"/>
</dbReference>
<organism evidence="6 7">
    <name type="scientific">Streptomyces sulfonofaciens</name>
    <dbReference type="NCBI Taxonomy" id="68272"/>
    <lineage>
        <taxon>Bacteria</taxon>
        <taxon>Bacillati</taxon>
        <taxon>Actinomycetota</taxon>
        <taxon>Actinomycetes</taxon>
        <taxon>Kitasatosporales</taxon>
        <taxon>Streptomycetaceae</taxon>
        <taxon>Streptomyces</taxon>
    </lineage>
</organism>
<dbReference type="GO" id="GO:0005829">
    <property type="term" value="C:cytosol"/>
    <property type="evidence" value="ECO:0007669"/>
    <property type="project" value="TreeGrafter"/>
</dbReference>
<dbReference type="Pfam" id="PF13404">
    <property type="entry name" value="HTH_AsnC-type"/>
    <property type="match status" value="1"/>
</dbReference>
<dbReference type="InterPro" id="IPR019888">
    <property type="entry name" value="Tscrpt_reg_AsnC-like"/>
</dbReference>
<keyword evidence="2" id="KW-0238">DNA-binding</keyword>
<proteinExistence type="predicted"/>
<dbReference type="PANTHER" id="PTHR30154">
    <property type="entry name" value="LEUCINE-RESPONSIVE REGULATORY PROTEIN"/>
    <property type="match status" value="1"/>
</dbReference>
<dbReference type="SUPFAM" id="SSF46785">
    <property type="entry name" value="Winged helix' DNA-binding domain"/>
    <property type="match status" value="1"/>
</dbReference>
<keyword evidence="1" id="KW-0805">Transcription regulation</keyword>
<dbReference type="SUPFAM" id="SSF54909">
    <property type="entry name" value="Dimeric alpha+beta barrel"/>
    <property type="match status" value="1"/>
</dbReference>
<dbReference type="RefSeq" id="WP_189938971.1">
    <property type="nucleotide sequence ID" value="NZ_BNCD01000039.1"/>
</dbReference>
<keyword evidence="3" id="KW-0804">Transcription</keyword>
<evidence type="ECO:0000313" key="7">
    <source>
        <dbReference type="Proteomes" id="UP000603708"/>
    </source>
</evidence>
<dbReference type="PROSITE" id="PS50956">
    <property type="entry name" value="HTH_ASNC_2"/>
    <property type="match status" value="1"/>
</dbReference>
<reference evidence="6" key="1">
    <citation type="journal article" date="2014" name="Int. J. Syst. Evol. Microbiol.">
        <title>Complete genome sequence of Corynebacterium casei LMG S-19264T (=DSM 44701T), isolated from a smear-ripened cheese.</title>
        <authorList>
            <consortium name="US DOE Joint Genome Institute (JGI-PGF)"/>
            <person name="Walter F."/>
            <person name="Albersmeier A."/>
            <person name="Kalinowski J."/>
            <person name="Ruckert C."/>
        </authorList>
    </citation>
    <scope>NUCLEOTIDE SEQUENCE</scope>
    <source>
        <strain evidence="6">JCM 5069</strain>
    </source>
</reference>
<name>A0A919GPJ9_9ACTN</name>
<dbReference type="GO" id="GO:0043200">
    <property type="term" value="P:response to amino acid"/>
    <property type="evidence" value="ECO:0007669"/>
    <property type="project" value="TreeGrafter"/>
</dbReference>
<protein>
    <submittedName>
        <fullName evidence="6">Transcriptional regulator</fullName>
    </submittedName>
</protein>
<keyword evidence="7" id="KW-1185">Reference proteome</keyword>
<evidence type="ECO:0000256" key="4">
    <source>
        <dbReference type="SAM" id="MobiDB-lite"/>
    </source>
</evidence>
<dbReference type="AlphaFoldDB" id="A0A919GPJ9"/>
<reference evidence="6" key="2">
    <citation type="submission" date="2020-09" db="EMBL/GenBank/DDBJ databases">
        <authorList>
            <person name="Sun Q."/>
            <person name="Ohkuma M."/>
        </authorList>
    </citation>
    <scope>NUCLEOTIDE SEQUENCE</scope>
    <source>
        <strain evidence="6">JCM 5069</strain>
    </source>
</reference>
<dbReference type="InterPro" id="IPR036390">
    <property type="entry name" value="WH_DNA-bd_sf"/>
</dbReference>
<dbReference type="Gene3D" id="3.30.70.920">
    <property type="match status" value="1"/>
</dbReference>